<keyword evidence="1" id="KW-0732">Signal</keyword>
<keyword evidence="6" id="KW-1185">Reference proteome</keyword>
<evidence type="ECO:0000313" key="6">
    <source>
        <dbReference type="Proteomes" id="UP001237207"/>
    </source>
</evidence>
<proteinExistence type="predicted"/>
<keyword evidence="3" id="KW-0472">Membrane</keyword>
<dbReference type="EMBL" id="JAUSUC010000008">
    <property type="protein sequence ID" value="MDQ0214538.1"/>
    <property type="molecule type" value="Genomic_DNA"/>
</dbReference>
<dbReference type="RefSeq" id="WP_307256527.1">
    <property type="nucleotide sequence ID" value="NZ_JAUSUC010000008.1"/>
</dbReference>
<feature type="region of interest" description="Disordered" evidence="2">
    <location>
        <begin position="376"/>
        <end position="428"/>
    </location>
</feature>
<name>A0AAJ1SXC7_9BACI</name>
<gene>
    <name evidence="5" type="ORF">J2S13_000934</name>
</gene>
<protein>
    <recommendedName>
        <fullName evidence="4">G5 domain-containing protein</fullName>
    </recommendedName>
</protein>
<sequence>MKDIQFIKVFISMVLLTTYFITFSHYGAFAYEKVFLSSSTFAEGTKIGPVDVSEKTKPMSLKILNNQIDKWKQEAKLSFQYVEKHEEMDVSMIEIRKKDSVAKAVSGETNPLMADVSEKQLKSMIAFSFPQLDLNTFDLQSLQKDLADIGSYLQKGETVIDLTLYLKEQKKRDIVAERLFKHQVGPDLQDFIHKHSSIKVTANAVFSFNEWIEKTGFRSLEEDDLNLLSTSLFQIIMQSNFLILEKNQSESLPGNIELGTEAKVQPEKNLNFSFMNPNDQEYIIEMKMVNGKLYMALKGIPFAYQYKMILKNKETIAPKVVVRYSPSLPFNEMKVKTSGKKGLLIQVYRVASELNDKYKEEKISEDFYPPVHRVEIHSSLKPPEPKQVEEEDSKESTQQPKSDQLNKNEPNEGQKDNETKAENKQQAS</sequence>
<keyword evidence="3" id="KW-0812">Transmembrane</keyword>
<evidence type="ECO:0000256" key="3">
    <source>
        <dbReference type="SAM" id="Phobius"/>
    </source>
</evidence>
<feature type="compositionally biased region" description="Basic and acidic residues" evidence="2">
    <location>
        <begin position="376"/>
        <end position="388"/>
    </location>
</feature>
<comment type="caution">
    <text evidence="5">The sequence shown here is derived from an EMBL/GenBank/DDBJ whole genome shotgun (WGS) entry which is preliminary data.</text>
</comment>
<dbReference type="Proteomes" id="UP001237207">
    <property type="component" value="Unassembled WGS sequence"/>
</dbReference>
<dbReference type="Gene3D" id="2.20.230.10">
    <property type="entry name" value="Resuscitation-promoting factor rpfb"/>
    <property type="match status" value="1"/>
</dbReference>
<evidence type="ECO:0000256" key="2">
    <source>
        <dbReference type="SAM" id="MobiDB-lite"/>
    </source>
</evidence>
<feature type="transmembrane region" description="Helical" evidence="3">
    <location>
        <begin position="7"/>
        <end position="29"/>
    </location>
</feature>
<feature type="compositionally biased region" description="Basic and acidic residues" evidence="2">
    <location>
        <begin position="404"/>
        <end position="428"/>
    </location>
</feature>
<reference evidence="5" key="1">
    <citation type="submission" date="2023-07" db="EMBL/GenBank/DDBJ databases">
        <title>Genomic Encyclopedia of Type Strains, Phase IV (KMG-IV): sequencing the most valuable type-strain genomes for metagenomic binning, comparative biology and taxonomic classification.</title>
        <authorList>
            <person name="Goeker M."/>
        </authorList>
    </citation>
    <scope>NUCLEOTIDE SEQUENCE</scope>
    <source>
        <strain evidence="5">DSM 23947</strain>
    </source>
</reference>
<feature type="domain" description="G5" evidence="4">
    <location>
        <begin position="304"/>
        <end position="381"/>
    </location>
</feature>
<keyword evidence="3" id="KW-1133">Transmembrane helix</keyword>
<dbReference type="InterPro" id="IPR011098">
    <property type="entry name" value="G5_dom"/>
</dbReference>
<dbReference type="SMART" id="SM01208">
    <property type="entry name" value="G5"/>
    <property type="match status" value="1"/>
</dbReference>
<evidence type="ECO:0000256" key="1">
    <source>
        <dbReference type="ARBA" id="ARBA00022729"/>
    </source>
</evidence>
<organism evidence="5 6">
    <name type="scientific">Oikeobacillus pervagus</name>
    <dbReference type="NCBI Taxonomy" id="1325931"/>
    <lineage>
        <taxon>Bacteria</taxon>
        <taxon>Bacillati</taxon>
        <taxon>Bacillota</taxon>
        <taxon>Bacilli</taxon>
        <taxon>Bacillales</taxon>
        <taxon>Bacillaceae</taxon>
        <taxon>Oikeobacillus</taxon>
    </lineage>
</organism>
<dbReference type="AlphaFoldDB" id="A0AAJ1SXC7"/>
<evidence type="ECO:0000313" key="5">
    <source>
        <dbReference type="EMBL" id="MDQ0214538.1"/>
    </source>
</evidence>
<dbReference type="Pfam" id="PF07501">
    <property type="entry name" value="G5"/>
    <property type="match status" value="1"/>
</dbReference>
<accession>A0AAJ1SXC7</accession>
<evidence type="ECO:0000259" key="4">
    <source>
        <dbReference type="SMART" id="SM01208"/>
    </source>
</evidence>